<sequence>MTTRILASGAGSTPFQRLLGHSPSLLQDWGALEETFYQRTALDAELLEQVRRVLAHGNKCAYCMANGKPRQEDLNKRESLATAFAELFLLDHLSISDGHFDVLREAFSEKEILELCAFICFTTGSQRLGAILNLRPEA</sequence>
<keyword evidence="1" id="KW-0560">Oxidoreductase</keyword>
<gene>
    <name evidence="1" type="ORF">SAMN06296052_103175</name>
</gene>
<proteinExistence type="predicted"/>
<dbReference type="RefSeq" id="WP_089318058.1">
    <property type="nucleotide sequence ID" value="NZ_FZOQ01000003.1"/>
</dbReference>
<dbReference type="EMBL" id="FZOQ01000003">
    <property type="protein sequence ID" value="SNS21984.1"/>
    <property type="molecule type" value="Genomic_DNA"/>
</dbReference>
<evidence type="ECO:0000313" key="2">
    <source>
        <dbReference type="Proteomes" id="UP000198432"/>
    </source>
</evidence>
<dbReference type="OrthoDB" id="1257571at2"/>
<accession>A0A239CR62</accession>
<dbReference type="SUPFAM" id="SSF69118">
    <property type="entry name" value="AhpD-like"/>
    <property type="match status" value="1"/>
</dbReference>
<dbReference type="Gene3D" id="1.20.1290.10">
    <property type="entry name" value="AhpD-like"/>
    <property type="match status" value="2"/>
</dbReference>
<keyword evidence="2" id="KW-1185">Reference proteome</keyword>
<dbReference type="InterPro" id="IPR029032">
    <property type="entry name" value="AhpD-like"/>
</dbReference>
<name>A0A239CR62_9BACT</name>
<dbReference type="AlphaFoldDB" id="A0A239CR62"/>
<reference evidence="2" key="1">
    <citation type="submission" date="2017-06" db="EMBL/GenBank/DDBJ databases">
        <authorList>
            <person name="Varghese N."/>
            <person name="Submissions S."/>
        </authorList>
    </citation>
    <scope>NUCLEOTIDE SEQUENCE [LARGE SCALE GENOMIC DNA]</scope>
    <source>
        <strain evidence="2">NKM1</strain>
    </source>
</reference>
<evidence type="ECO:0000313" key="1">
    <source>
        <dbReference type="EMBL" id="SNS21984.1"/>
    </source>
</evidence>
<protein>
    <submittedName>
        <fullName evidence="1">Alkylhydroperoxidase family enzyme, contains CxxC motif</fullName>
    </submittedName>
</protein>
<organism evidence="1 2">
    <name type="scientific">Pontibacter ummariensis</name>
    <dbReference type="NCBI Taxonomy" id="1610492"/>
    <lineage>
        <taxon>Bacteria</taxon>
        <taxon>Pseudomonadati</taxon>
        <taxon>Bacteroidota</taxon>
        <taxon>Cytophagia</taxon>
        <taxon>Cytophagales</taxon>
        <taxon>Hymenobacteraceae</taxon>
        <taxon>Pontibacter</taxon>
    </lineage>
</organism>
<keyword evidence="1" id="KW-0575">Peroxidase</keyword>
<dbReference type="GO" id="GO:0004601">
    <property type="term" value="F:peroxidase activity"/>
    <property type="evidence" value="ECO:0007669"/>
    <property type="project" value="UniProtKB-KW"/>
</dbReference>
<dbReference type="Proteomes" id="UP000198432">
    <property type="component" value="Unassembled WGS sequence"/>
</dbReference>